<dbReference type="Proteomes" id="UP000094741">
    <property type="component" value="Unassembled WGS sequence"/>
</dbReference>
<proteinExistence type="predicted"/>
<dbReference type="GO" id="GO:0003887">
    <property type="term" value="F:DNA-directed DNA polymerase activity"/>
    <property type="evidence" value="ECO:0007669"/>
    <property type="project" value="InterPro"/>
</dbReference>
<dbReference type="GO" id="GO:0003677">
    <property type="term" value="F:DNA binding"/>
    <property type="evidence" value="ECO:0007669"/>
    <property type="project" value="InterPro"/>
</dbReference>
<name>A0A1E5B9U6_9VIBR</name>
<dbReference type="AlphaFoldDB" id="A0A1E5B9U6"/>
<dbReference type="EMBL" id="AJYQ02000137">
    <property type="protein sequence ID" value="OEE30688.1"/>
    <property type="molecule type" value="Genomic_DNA"/>
</dbReference>
<reference evidence="1 2" key="1">
    <citation type="journal article" date="2012" name="Science">
        <title>Ecological populations of bacteria act as socially cohesive units of antibiotic production and resistance.</title>
        <authorList>
            <person name="Cordero O.X."/>
            <person name="Wildschutte H."/>
            <person name="Kirkup B."/>
            <person name="Proehl S."/>
            <person name="Ngo L."/>
            <person name="Hussain F."/>
            <person name="Le Roux F."/>
            <person name="Mincer T."/>
            <person name="Polz M.F."/>
        </authorList>
    </citation>
    <scope>NUCLEOTIDE SEQUENCE [LARGE SCALE GENOMIC DNA]</scope>
    <source>
        <strain evidence="1 2">ZF-129</strain>
    </source>
</reference>
<sequence length="69" mass="8197">MTINLSQLPTDEKNKIELDKQASFLVWKLREAKAIPSEIIEQKNNITDEQQREWFEQSISKYKRVMGVM</sequence>
<dbReference type="GO" id="GO:0006260">
    <property type="term" value="P:DNA replication"/>
    <property type="evidence" value="ECO:0007669"/>
    <property type="project" value="InterPro"/>
</dbReference>
<dbReference type="SUPFAM" id="SSF46575">
    <property type="entry name" value="DNA polymerase III theta subunit-like"/>
    <property type="match status" value="1"/>
</dbReference>
<dbReference type="eggNOG" id="ENOG503333R">
    <property type="taxonomic scope" value="Bacteria"/>
</dbReference>
<dbReference type="OrthoDB" id="5918317at2"/>
<dbReference type="STRING" id="1187848.A1QO_15260"/>
<dbReference type="RefSeq" id="WP_017036498.1">
    <property type="nucleotide sequence ID" value="NZ_AJYQ02000137.1"/>
</dbReference>
<dbReference type="Pfam" id="PF11686">
    <property type="entry name" value="DUF3283"/>
    <property type="match status" value="1"/>
</dbReference>
<evidence type="ECO:0000313" key="2">
    <source>
        <dbReference type="Proteomes" id="UP000094741"/>
    </source>
</evidence>
<evidence type="ECO:0000313" key="1">
    <source>
        <dbReference type="EMBL" id="OEE30688.1"/>
    </source>
</evidence>
<protein>
    <submittedName>
        <fullName evidence="1">Pyridoxamine 5-phosphate oxidase</fullName>
    </submittedName>
</protein>
<organism evidence="1 2">
    <name type="scientific">Vibrio genomosp. F10 str. ZF-129</name>
    <dbReference type="NCBI Taxonomy" id="1187848"/>
    <lineage>
        <taxon>Bacteria</taxon>
        <taxon>Pseudomonadati</taxon>
        <taxon>Pseudomonadota</taxon>
        <taxon>Gammaproteobacteria</taxon>
        <taxon>Vibrionales</taxon>
        <taxon>Vibrionaceae</taxon>
        <taxon>Vibrio</taxon>
    </lineage>
</organism>
<comment type="caution">
    <text evidence="1">The sequence shown here is derived from an EMBL/GenBank/DDBJ whole genome shotgun (WGS) entry which is preliminary data.</text>
</comment>
<accession>A0A1E5B9U6</accession>
<dbReference type="InterPro" id="IPR036745">
    <property type="entry name" value="PolIII_theta_sf"/>
</dbReference>
<gene>
    <name evidence="1" type="ORF">A1QO_15260</name>
</gene>
<dbReference type="InterPro" id="IPR021700">
    <property type="entry name" value="DUF3283"/>
</dbReference>
<dbReference type="Gene3D" id="1.20.58.250">
    <property type="entry name" value="DNA polymerase III-theta"/>
    <property type="match status" value="1"/>
</dbReference>